<evidence type="ECO:0000313" key="3">
    <source>
        <dbReference type="Proteomes" id="UP000198736"/>
    </source>
</evidence>
<protein>
    <submittedName>
        <fullName evidence="2">Uncharacterized protein</fullName>
    </submittedName>
</protein>
<accession>A0A0S4LCN3</accession>
<dbReference type="STRING" id="1742973.COMA2_140012"/>
<dbReference type="EMBL" id="CZPZ01000006">
    <property type="protein sequence ID" value="CUS33659.1"/>
    <property type="molecule type" value="Genomic_DNA"/>
</dbReference>
<feature type="signal peptide" evidence="1">
    <location>
        <begin position="1"/>
        <end position="24"/>
    </location>
</feature>
<reference evidence="3" key="1">
    <citation type="submission" date="2015-10" db="EMBL/GenBank/DDBJ databases">
        <authorList>
            <person name="Luecker S."/>
            <person name="Luecker S."/>
        </authorList>
    </citation>
    <scope>NUCLEOTIDE SEQUENCE [LARGE SCALE GENOMIC DNA]</scope>
</reference>
<dbReference type="RefSeq" id="WP_090895235.1">
    <property type="nucleotide sequence ID" value="NZ_CZPZ01000006.1"/>
</dbReference>
<keyword evidence="3" id="KW-1185">Reference proteome</keyword>
<dbReference type="OrthoDB" id="9790066at2"/>
<proteinExistence type="predicted"/>
<sequence length="122" mass="13627">MMHRKILYQGIVFIALLGASSLHASPIDPPGHAYQDMDQLVHEANHEVDHAWEVYHRAALGGTVASPALQAEIEQHLHEARTLITQAQEAADRGNERQVEDLVKQVRLHTTQAIKGSKEQKK</sequence>
<gene>
    <name evidence="2" type="ORF">COMA2_140012</name>
</gene>
<organism evidence="2 3">
    <name type="scientific">Candidatus Nitrospira nitrificans</name>
    <dbReference type="NCBI Taxonomy" id="1742973"/>
    <lineage>
        <taxon>Bacteria</taxon>
        <taxon>Pseudomonadati</taxon>
        <taxon>Nitrospirota</taxon>
        <taxon>Nitrospiria</taxon>
        <taxon>Nitrospirales</taxon>
        <taxon>Nitrospiraceae</taxon>
        <taxon>Nitrospira</taxon>
    </lineage>
</organism>
<feature type="chain" id="PRO_5006623903" evidence="1">
    <location>
        <begin position="25"/>
        <end position="122"/>
    </location>
</feature>
<evidence type="ECO:0000313" key="2">
    <source>
        <dbReference type="EMBL" id="CUS33659.1"/>
    </source>
</evidence>
<dbReference type="AlphaFoldDB" id="A0A0S4LCN3"/>
<name>A0A0S4LCN3_9BACT</name>
<dbReference type="Proteomes" id="UP000198736">
    <property type="component" value="Unassembled WGS sequence"/>
</dbReference>
<evidence type="ECO:0000256" key="1">
    <source>
        <dbReference type="SAM" id="SignalP"/>
    </source>
</evidence>
<keyword evidence="1" id="KW-0732">Signal</keyword>